<dbReference type="PANTHER" id="PTHR37957:SF1">
    <property type="entry name" value="PHYTASE-LIKE DOMAIN-CONTAINING PROTEIN"/>
    <property type="match status" value="1"/>
</dbReference>
<feature type="domain" description="Phytase-like" evidence="2">
    <location>
        <begin position="253"/>
        <end position="642"/>
    </location>
</feature>
<dbReference type="InterPro" id="IPR027372">
    <property type="entry name" value="Phytase-like_dom"/>
</dbReference>
<gene>
    <name evidence="3" type="ORF">KCU98_g4583</name>
</gene>
<dbReference type="Proteomes" id="UP000729357">
    <property type="component" value="Unassembled WGS sequence"/>
</dbReference>
<evidence type="ECO:0000256" key="1">
    <source>
        <dbReference type="SAM" id="MobiDB-lite"/>
    </source>
</evidence>
<feature type="region of interest" description="Disordered" evidence="1">
    <location>
        <begin position="151"/>
        <end position="198"/>
    </location>
</feature>
<dbReference type="PANTHER" id="PTHR37957">
    <property type="entry name" value="BLR7070 PROTEIN"/>
    <property type="match status" value="1"/>
</dbReference>
<dbReference type="EMBL" id="JAHFXS010000375">
    <property type="protein sequence ID" value="KAG9985643.1"/>
    <property type="molecule type" value="Genomic_DNA"/>
</dbReference>
<reference evidence="3" key="1">
    <citation type="journal article" date="2021" name="J Fungi (Basel)">
        <title>Virulence traits and population genomics of the black yeast Aureobasidium melanogenum.</title>
        <authorList>
            <person name="Cernosa A."/>
            <person name="Sun X."/>
            <person name="Gostincar C."/>
            <person name="Fang C."/>
            <person name="Gunde-Cimerman N."/>
            <person name="Song Z."/>
        </authorList>
    </citation>
    <scope>NUCLEOTIDE SEQUENCE</scope>
    <source>
        <strain evidence="3">EXF-9298</strain>
    </source>
</reference>
<dbReference type="AlphaFoldDB" id="A0A9P8JYK2"/>
<comment type="caution">
    <text evidence="3">The sequence shown here is derived from an EMBL/GenBank/DDBJ whole genome shotgun (WGS) entry which is preliminary data.</text>
</comment>
<dbReference type="SUPFAM" id="SSF63825">
    <property type="entry name" value="YWTD domain"/>
    <property type="match status" value="1"/>
</dbReference>
<feature type="non-terminal residue" evidence="3">
    <location>
        <position position="1"/>
    </location>
</feature>
<evidence type="ECO:0000313" key="4">
    <source>
        <dbReference type="Proteomes" id="UP000729357"/>
    </source>
</evidence>
<organism evidence="3 4">
    <name type="scientific">Aureobasidium melanogenum</name>
    <name type="common">Aureobasidium pullulans var. melanogenum</name>
    <dbReference type="NCBI Taxonomy" id="46634"/>
    <lineage>
        <taxon>Eukaryota</taxon>
        <taxon>Fungi</taxon>
        <taxon>Dikarya</taxon>
        <taxon>Ascomycota</taxon>
        <taxon>Pezizomycotina</taxon>
        <taxon>Dothideomycetes</taxon>
        <taxon>Dothideomycetidae</taxon>
        <taxon>Dothideales</taxon>
        <taxon>Saccotheciaceae</taxon>
        <taxon>Aureobasidium</taxon>
    </lineage>
</organism>
<protein>
    <submittedName>
        <fullName evidence="3">3-phytase</fullName>
    </submittedName>
</protein>
<reference evidence="3" key="2">
    <citation type="submission" date="2021-08" db="EMBL/GenBank/DDBJ databases">
        <authorList>
            <person name="Gostincar C."/>
            <person name="Sun X."/>
            <person name="Song Z."/>
            <person name="Gunde-Cimerman N."/>
        </authorList>
    </citation>
    <scope>NUCLEOTIDE SEQUENCE</scope>
    <source>
        <strain evidence="3">EXF-9298</strain>
    </source>
</reference>
<sequence length="682" mass="74027">MFQTFVLATFWIEVNHLLLDRLHFIIDLQDAQRAVERASSLGADGWAFEPIKLSNIPSWCFELQFETWPAGVEISKGKRRRPTKAPVARFYSMHNDYSVGRGAYDVDFNRLPRNQYSALLSIDLLVGSLCIMLLLSRLAALAAVSGLVTALPPKSPSPPGPPAPPSVPSAPNASSPPSPPSPPKAPMPPTPSNSSVVNSTTCGGQTYVYQELAGYGFVKSDARDKFGDTLGGIGSSIAIDQKTWKKMGPNAYQGILWALPDRGWNTQGTLNYQNRVHKFQIKLSLRENATVESPSAPNLQFDYLDTIRFTDPKGTPVTGLDADATGPYLQFSGFPDVPSATYTGDGFGNNGTGGHRVSVDSEGLVLNADGSFWVSDEYGPYIYHFSASGKMLQAIRPPNAYIPLRNGTESFSADSPPIYDPDEVIDPEDPTQGRANNQGLEGLTASPDGKHLYALMQSALNQEGGLKKKNRRYARLLQYSVPSSPSSSPVYEAEYVVPLPLYNDGDKVAAQSEIHFLTPTQFFILARDSNAGHGQASSTSVYRHIDIFDISNATNIADATYDAFNASVASSKGVLDTNVQPATYCSFLDFNVNAQLNRFGVHNGGAQDSGLLNEKWESIATVPVTDGNDGEYFVFSLSDNDFITQNGFMDGGKYPYKDASGYDLDNQALVFKVQVPKGVHPS</sequence>
<evidence type="ECO:0000313" key="3">
    <source>
        <dbReference type="EMBL" id="KAG9985643.1"/>
    </source>
</evidence>
<evidence type="ECO:0000259" key="2">
    <source>
        <dbReference type="Pfam" id="PF13449"/>
    </source>
</evidence>
<name>A0A9P8JYK2_AURME</name>
<proteinExistence type="predicted"/>
<dbReference type="Pfam" id="PF13449">
    <property type="entry name" value="Phytase-like"/>
    <property type="match status" value="1"/>
</dbReference>
<feature type="compositionally biased region" description="Pro residues" evidence="1">
    <location>
        <begin position="153"/>
        <end position="191"/>
    </location>
</feature>
<accession>A0A9P8JYK2</accession>
<keyword evidence="4" id="KW-1185">Reference proteome</keyword>